<dbReference type="SMART" id="SM00065">
    <property type="entry name" value="GAF"/>
    <property type="match status" value="2"/>
</dbReference>
<dbReference type="Pfam" id="PF13185">
    <property type="entry name" value="GAF_2"/>
    <property type="match status" value="1"/>
</dbReference>
<feature type="domain" description="GAF" evidence="5">
    <location>
        <begin position="54"/>
        <end position="200"/>
    </location>
</feature>
<dbReference type="InterPro" id="IPR011712">
    <property type="entry name" value="Sig_transdc_His_kin_sub3_dim/P"/>
</dbReference>
<dbReference type="InterPro" id="IPR050482">
    <property type="entry name" value="Sensor_HK_TwoCompSys"/>
</dbReference>
<dbReference type="STRING" id="317018.AVL63_07565"/>
<feature type="region of interest" description="Disordered" evidence="4">
    <location>
        <begin position="546"/>
        <end position="566"/>
    </location>
</feature>
<dbReference type="GO" id="GO:0046983">
    <property type="term" value="F:protein dimerization activity"/>
    <property type="evidence" value="ECO:0007669"/>
    <property type="project" value="InterPro"/>
</dbReference>
<accession>A0A0W8IKA3</accession>
<dbReference type="Gene3D" id="1.20.5.1930">
    <property type="match status" value="1"/>
</dbReference>
<dbReference type="PANTHER" id="PTHR24421">
    <property type="entry name" value="NITRATE/NITRITE SENSOR PROTEIN NARX-RELATED"/>
    <property type="match status" value="1"/>
</dbReference>
<evidence type="ECO:0000313" key="7">
    <source>
        <dbReference type="Proteomes" id="UP000054023"/>
    </source>
</evidence>
<name>A0A0W8IKA3_9MICC</name>
<dbReference type="Pfam" id="PF07730">
    <property type="entry name" value="HisKA_3"/>
    <property type="match status" value="1"/>
</dbReference>
<keyword evidence="7" id="KW-1185">Reference proteome</keyword>
<dbReference type="RefSeq" id="WP_058887249.1">
    <property type="nucleotide sequence ID" value="NZ_LQBM01000001.1"/>
</dbReference>
<dbReference type="InterPro" id="IPR003018">
    <property type="entry name" value="GAF"/>
</dbReference>
<dbReference type="PANTHER" id="PTHR24421:SF56">
    <property type="entry name" value="OXYGEN SENSOR HISTIDINE KINASE RESPONSE REGULATOR DOST"/>
    <property type="match status" value="1"/>
</dbReference>
<evidence type="ECO:0000256" key="1">
    <source>
        <dbReference type="ARBA" id="ARBA00022679"/>
    </source>
</evidence>
<dbReference type="SUPFAM" id="SSF55874">
    <property type="entry name" value="ATPase domain of HSP90 chaperone/DNA topoisomerase II/histidine kinase"/>
    <property type="match status" value="1"/>
</dbReference>
<dbReference type="GO" id="GO:0000155">
    <property type="term" value="F:phosphorelay sensor kinase activity"/>
    <property type="evidence" value="ECO:0007669"/>
    <property type="project" value="InterPro"/>
</dbReference>
<sequence length="566" mass="60231">MDSEELRVADLPPYEFRFTGEVGESLARTLRVLSSQRRLQTLLDASTVVVSDLDLERVLRSIAEEARRVADAEFAALGVLSADGRLERFIHVGVPTQQAAKIGDLPRGLGVLGAVIEEQQPIRLDDLTADPRSVGFPAHHPPMSSFLGVPVTIRDEAYGNLYLTNRADGPFTAEDEELVTALAAAAATAISNARLYEETRRAQQLSVVLGDLTSALLASETIDVFGVLAQGVMTLTEADFAGIVTSHEAGQELRIDTARGSGASRIEGDVLPWVDCAVSRAMEGEASISPPDGTGAPPFGDLVPSSSVIAVPLVVSGDRIGALCATRDEARPAFRAADLALLADFATQAGLAVALSWARVDRQRLSMIEDRARTARDLHDHVNQRLFATGLGLQAFASAHPHHAATIDRHVAEIDAAIEDIRSAIFTLRTRGTTRTVQHRLLDVVTELSTGLAQAPRVSLVGPVDAAITADLADDVMAVLRESLANVTRHAKATNIAIEILAAAREVSVTVEDDGVGPGRCDEAASGTANLSARARARGGDFELTPRRGGGTRARWHVPIPSQEDR</sequence>
<dbReference type="InterPro" id="IPR029016">
    <property type="entry name" value="GAF-like_dom_sf"/>
</dbReference>
<dbReference type="Gene3D" id="3.30.565.10">
    <property type="entry name" value="Histidine kinase-like ATPase, C-terminal domain"/>
    <property type="match status" value="1"/>
</dbReference>
<evidence type="ECO:0000256" key="2">
    <source>
        <dbReference type="ARBA" id="ARBA00022777"/>
    </source>
</evidence>
<dbReference type="InterPro" id="IPR036890">
    <property type="entry name" value="HATPase_C_sf"/>
</dbReference>
<comment type="caution">
    <text evidence="6">The sequence shown here is derived from an EMBL/GenBank/DDBJ whole genome shotgun (WGS) entry which is preliminary data.</text>
</comment>
<keyword evidence="2" id="KW-0418">Kinase</keyword>
<dbReference type="Gene3D" id="3.30.450.40">
    <property type="match status" value="2"/>
</dbReference>
<dbReference type="GO" id="GO:0016020">
    <property type="term" value="C:membrane"/>
    <property type="evidence" value="ECO:0007669"/>
    <property type="project" value="InterPro"/>
</dbReference>
<organism evidence="6 7">
    <name type="scientific">Nesterenkonia jeotgali</name>
    <dbReference type="NCBI Taxonomy" id="317018"/>
    <lineage>
        <taxon>Bacteria</taxon>
        <taxon>Bacillati</taxon>
        <taxon>Actinomycetota</taxon>
        <taxon>Actinomycetes</taxon>
        <taxon>Micrococcales</taxon>
        <taxon>Micrococcaceae</taxon>
        <taxon>Nesterenkonia</taxon>
    </lineage>
</organism>
<feature type="domain" description="GAF" evidence="5">
    <location>
        <begin position="220"/>
        <end position="363"/>
    </location>
</feature>
<evidence type="ECO:0000256" key="4">
    <source>
        <dbReference type="SAM" id="MobiDB-lite"/>
    </source>
</evidence>
<keyword evidence="3" id="KW-0902">Two-component regulatory system</keyword>
<dbReference type="SUPFAM" id="SSF55781">
    <property type="entry name" value="GAF domain-like"/>
    <property type="match status" value="2"/>
</dbReference>
<keyword evidence="1" id="KW-0808">Transferase</keyword>
<protein>
    <recommendedName>
        <fullName evidence="5">GAF domain-containing protein</fullName>
    </recommendedName>
</protein>
<dbReference type="Proteomes" id="UP000054023">
    <property type="component" value="Unassembled WGS sequence"/>
</dbReference>
<dbReference type="Pfam" id="PF01590">
    <property type="entry name" value="GAF"/>
    <property type="match status" value="1"/>
</dbReference>
<dbReference type="CDD" id="cd16917">
    <property type="entry name" value="HATPase_UhpB-NarQ-NarX-like"/>
    <property type="match status" value="1"/>
</dbReference>
<evidence type="ECO:0000256" key="3">
    <source>
        <dbReference type="ARBA" id="ARBA00023012"/>
    </source>
</evidence>
<evidence type="ECO:0000259" key="5">
    <source>
        <dbReference type="SMART" id="SM00065"/>
    </source>
</evidence>
<reference evidence="7" key="1">
    <citation type="submission" date="2015-12" db="EMBL/GenBank/DDBJ databases">
        <authorList>
            <person name="Nair G.R."/>
            <person name="Kaur G."/>
            <person name="Mayilraj S."/>
        </authorList>
    </citation>
    <scope>NUCLEOTIDE SEQUENCE [LARGE SCALE GENOMIC DNA]</scope>
    <source>
        <strain evidence="7">CD08_7</strain>
    </source>
</reference>
<dbReference type="EMBL" id="LQBM01000001">
    <property type="protein sequence ID" value="KUG60264.1"/>
    <property type="molecule type" value="Genomic_DNA"/>
</dbReference>
<proteinExistence type="predicted"/>
<dbReference type="AlphaFoldDB" id="A0A0W8IKA3"/>
<gene>
    <name evidence="6" type="ORF">AVL63_07565</name>
</gene>
<evidence type="ECO:0000313" key="6">
    <source>
        <dbReference type="EMBL" id="KUG60264.1"/>
    </source>
</evidence>